<gene>
    <name evidence="9" type="primary">ribH</name>
    <name evidence="10" type="ORF">NY40_0616</name>
</gene>
<evidence type="ECO:0000313" key="11">
    <source>
        <dbReference type="Proteomes" id="UP000031662"/>
    </source>
</evidence>
<dbReference type="EC" id="2.5.1.78" evidence="3 9"/>
<keyword evidence="5 9" id="KW-0808">Transferase</keyword>
<dbReference type="PANTHER" id="PTHR21058:SF0">
    <property type="entry name" value="6,7-DIMETHYL-8-RIBITYLLUMAZINE SYNTHASE"/>
    <property type="match status" value="1"/>
</dbReference>
<dbReference type="GO" id="GO:0009349">
    <property type="term" value="C:riboflavin synthase complex"/>
    <property type="evidence" value="ECO:0007669"/>
    <property type="project" value="UniProtKB-UniRule"/>
</dbReference>
<dbReference type="InterPro" id="IPR002180">
    <property type="entry name" value="LS/RS"/>
</dbReference>
<dbReference type="GO" id="GO:0009231">
    <property type="term" value="P:riboflavin biosynthetic process"/>
    <property type="evidence" value="ECO:0007669"/>
    <property type="project" value="UniProtKB-UniRule"/>
</dbReference>
<dbReference type="HAMAP" id="MF_00178">
    <property type="entry name" value="Lumazine_synth"/>
    <property type="match status" value="1"/>
</dbReference>
<organism evidence="10 11">
    <name type="scientific">Helicobacter pylori NY40</name>
    <dbReference type="NCBI Taxonomy" id="1426844"/>
    <lineage>
        <taxon>Bacteria</taxon>
        <taxon>Pseudomonadati</taxon>
        <taxon>Campylobacterota</taxon>
        <taxon>Epsilonproteobacteria</taxon>
        <taxon>Campylobacterales</taxon>
        <taxon>Helicobacteraceae</taxon>
        <taxon>Helicobacter</taxon>
    </lineage>
</organism>
<evidence type="ECO:0000256" key="8">
    <source>
        <dbReference type="ARBA" id="ARBA00072606"/>
    </source>
</evidence>
<evidence type="ECO:0000256" key="1">
    <source>
        <dbReference type="ARBA" id="ARBA00004917"/>
    </source>
</evidence>
<accession>A0A060PSN1</accession>
<dbReference type="FunFam" id="3.40.50.960:FF:000001">
    <property type="entry name" value="6,7-dimethyl-8-ribityllumazine synthase"/>
    <property type="match status" value="1"/>
</dbReference>
<comment type="similarity">
    <text evidence="2 9">Belongs to the DMRL synthase family.</text>
</comment>
<evidence type="ECO:0000313" key="10">
    <source>
        <dbReference type="EMBL" id="BAO97635.1"/>
    </source>
</evidence>
<feature type="binding site" evidence="9">
    <location>
        <position position="114"/>
    </location>
    <ligand>
        <name>5-amino-6-(D-ribitylamino)uracil</name>
        <dbReference type="ChEBI" id="CHEBI:15934"/>
    </ligand>
</feature>
<dbReference type="NCBIfam" id="TIGR00114">
    <property type="entry name" value="lumazine-synth"/>
    <property type="match status" value="1"/>
</dbReference>
<proteinExistence type="inferred from homology"/>
<feature type="active site" description="Proton donor" evidence="9">
    <location>
        <position position="89"/>
    </location>
</feature>
<feature type="binding site" evidence="9">
    <location>
        <begin position="86"/>
        <end position="87"/>
    </location>
    <ligand>
        <name>(2S)-2-hydroxy-3-oxobutyl phosphate</name>
        <dbReference type="ChEBI" id="CHEBI:58830"/>
    </ligand>
</feature>
<evidence type="ECO:0000256" key="5">
    <source>
        <dbReference type="ARBA" id="ARBA00022679"/>
    </source>
</evidence>
<feature type="binding site" evidence="9">
    <location>
        <begin position="57"/>
        <end position="59"/>
    </location>
    <ligand>
        <name>5-amino-6-(D-ribitylamino)uracil</name>
        <dbReference type="ChEBI" id="CHEBI:15934"/>
    </ligand>
</feature>
<dbReference type="HOGENOM" id="CLU_089358_1_1_7"/>
<dbReference type="InterPro" id="IPR036467">
    <property type="entry name" value="LS/RS_sf"/>
</dbReference>
<name>A0A060PSN1_HELPX</name>
<sequence>MQIIEGKLQLQGNEKIAILTSRFNHIITDRLKEGAMDCFKRHGGDEKLLDLVLVPGAYELPLILDKLLESGKYDGVCVLGAIIRGGTPHFDYVSAEATKGIASAMLKYSMPVSFGVLTTDNIEQAIERAGSKAGNKGFEAMSTLIELLSLCQTLKG</sequence>
<dbReference type="UniPathway" id="UPA00275">
    <property type="reaction ID" value="UER00404"/>
</dbReference>
<feature type="binding site" evidence="9">
    <location>
        <begin position="81"/>
        <end position="83"/>
    </location>
    <ligand>
        <name>5-amino-6-(D-ribitylamino)uracil</name>
        <dbReference type="ChEBI" id="CHEBI:15934"/>
    </ligand>
</feature>
<evidence type="ECO:0000256" key="4">
    <source>
        <dbReference type="ARBA" id="ARBA00022619"/>
    </source>
</evidence>
<dbReference type="GO" id="GO:0000906">
    <property type="term" value="F:6,7-dimethyl-8-ribityllumazine synthase activity"/>
    <property type="evidence" value="ECO:0007669"/>
    <property type="project" value="UniProtKB-UniRule"/>
</dbReference>
<feature type="binding site" evidence="9">
    <location>
        <position position="128"/>
    </location>
    <ligand>
        <name>(2S)-2-hydroxy-3-oxobutyl phosphate</name>
        <dbReference type="ChEBI" id="CHEBI:58830"/>
    </ligand>
</feature>
<dbReference type="Pfam" id="PF00885">
    <property type="entry name" value="DMRL_synthase"/>
    <property type="match status" value="1"/>
</dbReference>
<dbReference type="InterPro" id="IPR034964">
    <property type="entry name" value="LS"/>
</dbReference>
<reference evidence="10 11" key="1">
    <citation type="submission" date="2013-11" db="EMBL/GenBank/DDBJ databases">
        <title>Estimation of Helicobacter pylori bacteriophage ecology using H. pylori isolates.</title>
        <authorList>
            <person name="Uchiyama J."/>
            <person name="Takemura-Uchiyama I."/>
            <person name="Ujihara T."/>
            <person name="Matsuzaki S."/>
        </authorList>
    </citation>
    <scope>NUCLEOTIDE SEQUENCE [LARGE SCALE GENOMIC DNA]</scope>
    <source>
        <strain evidence="10 11">NY40</strain>
    </source>
</reference>
<comment type="function">
    <text evidence="7 9">Catalyzes the formation of 6,7-dimethyl-8-ribityllumazine by condensation of 5-amino-6-(D-ribitylamino)uracil with 3,4-dihydroxy-2-butanone 4-phosphate. This is the penultimate step in the biosynthesis of riboflavin.</text>
</comment>
<feature type="binding site" evidence="9">
    <location>
        <position position="23"/>
    </location>
    <ligand>
        <name>5-amino-6-(D-ribitylamino)uracil</name>
        <dbReference type="ChEBI" id="CHEBI:15934"/>
    </ligand>
</feature>
<evidence type="ECO:0000256" key="2">
    <source>
        <dbReference type="ARBA" id="ARBA00007424"/>
    </source>
</evidence>
<evidence type="ECO:0000256" key="6">
    <source>
        <dbReference type="ARBA" id="ARBA00048785"/>
    </source>
</evidence>
<dbReference type="RefSeq" id="WP_041050339.1">
    <property type="nucleotide sequence ID" value="NZ_AP014523.1"/>
</dbReference>
<dbReference type="AlphaFoldDB" id="A0A060PSN1"/>
<protein>
    <recommendedName>
        <fullName evidence="8 9">6,7-dimethyl-8-ribityllumazine synthase</fullName>
        <shortName evidence="9">DMRL synthase</shortName>
        <shortName evidence="9">LS</shortName>
        <shortName evidence="9">Lumazine synthase</shortName>
        <ecNumber evidence="3 9">2.5.1.78</ecNumber>
    </recommendedName>
</protein>
<comment type="catalytic activity">
    <reaction evidence="6 9">
        <text>(2S)-2-hydroxy-3-oxobutyl phosphate + 5-amino-6-(D-ribitylamino)uracil = 6,7-dimethyl-8-(1-D-ribityl)lumazine + phosphate + 2 H2O + H(+)</text>
        <dbReference type="Rhea" id="RHEA:26152"/>
        <dbReference type="ChEBI" id="CHEBI:15377"/>
        <dbReference type="ChEBI" id="CHEBI:15378"/>
        <dbReference type="ChEBI" id="CHEBI:15934"/>
        <dbReference type="ChEBI" id="CHEBI:43474"/>
        <dbReference type="ChEBI" id="CHEBI:58201"/>
        <dbReference type="ChEBI" id="CHEBI:58830"/>
        <dbReference type="EC" id="2.5.1.78"/>
    </reaction>
</comment>
<evidence type="ECO:0000256" key="3">
    <source>
        <dbReference type="ARBA" id="ARBA00012664"/>
    </source>
</evidence>
<comment type="pathway">
    <text evidence="1 9">Cofactor biosynthesis; riboflavin biosynthesis; riboflavin from 2-hydroxy-3-oxobutyl phosphate and 5-amino-6-(D-ribitylamino)uracil: step 1/2.</text>
</comment>
<evidence type="ECO:0000256" key="7">
    <source>
        <dbReference type="ARBA" id="ARBA00058151"/>
    </source>
</evidence>
<dbReference type="GO" id="GO:0005829">
    <property type="term" value="C:cytosol"/>
    <property type="evidence" value="ECO:0007669"/>
    <property type="project" value="TreeGrafter"/>
</dbReference>
<dbReference type="EMBL" id="AP014523">
    <property type="protein sequence ID" value="BAO97635.1"/>
    <property type="molecule type" value="Genomic_DNA"/>
</dbReference>
<keyword evidence="4 9" id="KW-0686">Riboflavin biosynthesis</keyword>
<dbReference type="PANTHER" id="PTHR21058">
    <property type="entry name" value="6,7-DIMETHYL-8-RIBITYLLUMAZINE SYNTHASE DMRL SYNTHASE LUMAZINE SYNTHASE"/>
    <property type="match status" value="1"/>
</dbReference>
<dbReference type="Gene3D" id="3.40.50.960">
    <property type="entry name" value="Lumazine/riboflavin synthase"/>
    <property type="match status" value="1"/>
</dbReference>
<evidence type="ECO:0000256" key="9">
    <source>
        <dbReference type="HAMAP-Rule" id="MF_00178"/>
    </source>
</evidence>
<dbReference type="Proteomes" id="UP000031662">
    <property type="component" value="Chromosome"/>
</dbReference>
<dbReference type="CDD" id="cd09209">
    <property type="entry name" value="Lumazine_synthase-I"/>
    <property type="match status" value="1"/>
</dbReference>
<dbReference type="SUPFAM" id="SSF52121">
    <property type="entry name" value="Lumazine synthase"/>
    <property type="match status" value="1"/>
</dbReference>